<dbReference type="CDD" id="cd01011">
    <property type="entry name" value="nicotinamidase"/>
    <property type="match status" value="1"/>
</dbReference>
<dbReference type="STRING" id="295108.HT99x_00761"/>
<feature type="domain" description="Isochorismatase-like" evidence="8">
    <location>
        <begin position="15"/>
        <end position="207"/>
    </location>
</feature>
<dbReference type="OrthoDB" id="9791276at2"/>
<dbReference type="InterPro" id="IPR000868">
    <property type="entry name" value="Isochorismatase-like_dom"/>
</dbReference>
<evidence type="ECO:0000313" key="9">
    <source>
        <dbReference type="EMBL" id="KRG22340.1"/>
    </source>
</evidence>
<evidence type="ECO:0000313" key="11">
    <source>
        <dbReference type="Proteomes" id="UP000051497"/>
    </source>
</evidence>
<gene>
    <name evidence="9" type="ORF">HT99x_00761</name>
    <name evidence="10" type="ORF">HT99x_013540</name>
</gene>
<keyword evidence="3" id="KW-0479">Metal-binding</keyword>
<evidence type="ECO:0000256" key="7">
    <source>
        <dbReference type="ARBA" id="ARBA00043224"/>
    </source>
</evidence>
<reference evidence="10" key="3">
    <citation type="submission" date="2021-06" db="EMBL/GenBank/DDBJ databases">
        <title>Genomic Description and Analysis of Intracellular Bacteria, Candidatus Berkiella cookevillensis and Candidatus Berkiella aquae.</title>
        <authorList>
            <person name="Kidane D.T."/>
            <person name="Mehari Y.T."/>
            <person name="Rice F.C."/>
            <person name="Arivett B.A."/>
            <person name="Farone A.L."/>
            <person name="Berk S.G."/>
            <person name="Farone M.B."/>
        </authorList>
    </citation>
    <scope>NUCLEOTIDE SEQUENCE</scope>
    <source>
        <strain evidence="10">HT99</strain>
    </source>
</reference>
<evidence type="ECO:0000259" key="8">
    <source>
        <dbReference type="Pfam" id="PF00857"/>
    </source>
</evidence>
<dbReference type="PATRIC" id="fig|1590043.3.peg.760"/>
<dbReference type="AlphaFoldDB" id="A0A0Q9YZ88"/>
<dbReference type="PANTHER" id="PTHR11080:SF2">
    <property type="entry name" value="LD05707P"/>
    <property type="match status" value="1"/>
</dbReference>
<dbReference type="GO" id="GO:0008936">
    <property type="term" value="F:nicotinamidase activity"/>
    <property type="evidence" value="ECO:0007669"/>
    <property type="project" value="UniProtKB-EC"/>
</dbReference>
<dbReference type="EC" id="3.5.1.19" evidence="6"/>
<dbReference type="RefSeq" id="WP_075065394.1">
    <property type="nucleotide sequence ID" value="NZ_LKAJ02000001.1"/>
</dbReference>
<dbReference type="EMBL" id="LKAJ01000002">
    <property type="protein sequence ID" value="KRG22340.1"/>
    <property type="molecule type" value="Genomic_DNA"/>
</dbReference>
<accession>A0A0Q9YZ88</accession>
<comment type="caution">
    <text evidence="9">The sequence shown here is derived from an EMBL/GenBank/DDBJ whole genome shotgun (WGS) entry which is preliminary data.</text>
</comment>
<dbReference type="GO" id="GO:0019363">
    <property type="term" value="P:pyridine nucleotide biosynthetic process"/>
    <property type="evidence" value="ECO:0007669"/>
    <property type="project" value="UniProtKB-KW"/>
</dbReference>
<evidence type="ECO:0000256" key="6">
    <source>
        <dbReference type="ARBA" id="ARBA00039017"/>
    </source>
</evidence>
<keyword evidence="4" id="KW-0378">Hydrolase</keyword>
<evidence type="ECO:0000256" key="2">
    <source>
        <dbReference type="ARBA" id="ARBA00022642"/>
    </source>
</evidence>
<dbReference type="Pfam" id="PF00857">
    <property type="entry name" value="Isochorismatase"/>
    <property type="match status" value="1"/>
</dbReference>
<evidence type="ECO:0000256" key="3">
    <source>
        <dbReference type="ARBA" id="ARBA00022723"/>
    </source>
</evidence>
<reference evidence="9" key="1">
    <citation type="submission" date="2015-09" db="EMBL/GenBank/DDBJ databases">
        <title>Draft Genome Sequences of Two Novel Amoeba-resistant Intranuclear Bacteria, Candidatus Berkiella cookevillensis and Candidatus Berkiella aquae.</title>
        <authorList>
            <person name="Mehari Y.T."/>
            <person name="Arivett B.A."/>
            <person name="Farone A.L."/>
            <person name="Gunderson J.H."/>
            <person name="Farone M.B."/>
        </authorList>
    </citation>
    <scope>NUCLEOTIDE SEQUENCE [LARGE SCALE GENOMIC DNA]</scope>
    <source>
        <strain evidence="9">HT99</strain>
    </source>
</reference>
<dbReference type="InterPro" id="IPR036380">
    <property type="entry name" value="Isochorismatase-like_sf"/>
</dbReference>
<dbReference type="InterPro" id="IPR052347">
    <property type="entry name" value="Isochorismatase_Nicotinamidase"/>
</dbReference>
<dbReference type="Proteomes" id="UP000051497">
    <property type="component" value="Unassembled WGS sequence"/>
</dbReference>
<proteinExistence type="inferred from homology"/>
<name>A0A0Q9YZ88_9GAMM</name>
<comment type="pathway">
    <text evidence="5">Cofactor biosynthesis; nicotinate biosynthesis; nicotinate from nicotinamide: step 1/1.</text>
</comment>
<evidence type="ECO:0000313" key="10">
    <source>
        <dbReference type="EMBL" id="MCS5712459.1"/>
    </source>
</evidence>
<dbReference type="Gene3D" id="3.40.50.850">
    <property type="entry name" value="Isochorismatase-like"/>
    <property type="match status" value="1"/>
</dbReference>
<organism evidence="9">
    <name type="scientific">Candidatus Berkiella aquae</name>
    <dbReference type="NCBI Taxonomy" id="295108"/>
    <lineage>
        <taxon>Bacteria</taxon>
        <taxon>Pseudomonadati</taxon>
        <taxon>Pseudomonadota</taxon>
        <taxon>Gammaproteobacteria</taxon>
        <taxon>Candidatus Berkiellales</taxon>
        <taxon>Candidatus Berkiellaceae</taxon>
        <taxon>Candidatus Berkiella</taxon>
    </lineage>
</organism>
<dbReference type="SUPFAM" id="SSF52499">
    <property type="entry name" value="Isochorismatase-like hydrolases"/>
    <property type="match status" value="1"/>
</dbReference>
<sequence>MRSIGLKKTIASIDVDTQNGFTPLCPTELPVPDGEQVVAELNQQATFAQYRVGTKDAHPANADWVSTQDAPVLSPIVGRNMDLRWPVHCVPGTKGFELVKGLPHVSQYDFFVYKGVEPDMHPYGGCYHDFAEKVSTGLIEFLRCKEVKTVLVGGLATDYCVKYTVLQLLAAGFETIVNLGACRGISPQTTQDAIKEMKAQGAIIIESSRELRQFDQLSEVIHG</sequence>
<keyword evidence="11" id="KW-1185">Reference proteome</keyword>
<dbReference type="GO" id="GO:0046872">
    <property type="term" value="F:metal ion binding"/>
    <property type="evidence" value="ECO:0007669"/>
    <property type="project" value="UniProtKB-KW"/>
</dbReference>
<comment type="similarity">
    <text evidence="1">Belongs to the isochorismatase family.</text>
</comment>
<evidence type="ECO:0000256" key="1">
    <source>
        <dbReference type="ARBA" id="ARBA00006336"/>
    </source>
</evidence>
<dbReference type="PANTHER" id="PTHR11080">
    <property type="entry name" value="PYRAZINAMIDASE/NICOTINAMIDASE"/>
    <property type="match status" value="1"/>
</dbReference>
<evidence type="ECO:0000256" key="4">
    <source>
        <dbReference type="ARBA" id="ARBA00022801"/>
    </source>
</evidence>
<protein>
    <recommendedName>
        <fullName evidence="6">nicotinamidase</fullName>
        <ecNumber evidence="6">3.5.1.19</ecNumber>
    </recommendedName>
    <alternativeName>
        <fullName evidence="7">Nicotinamide deamidase</fullName>
    </alternativeName>
</protein>
<evidence type="ECO:0000256" key="5">
    <source>
        <dbReference type="ARBA" id="ARBA00037900"/>
    </source>
</evidence>
<reference evidence="10" key="2">
    <citation type="journal article" date="2016" name="Genome Announc.">
        <title>Draft Genome Sequences of Two Novel Amoeba-Resistant Intranuclear Bacteria, 'Candidatus Berkiella cookevillensis' and 'Candidatus Berkiella aquae'.</title>
        <authorList>
            <person name="Mehari Y.T."/>
            <person name="Arivett B.A."/>
            <person name="Farone A.L."/>
            <person name="Gunderson J.H."/>
            <person name="Farone M.B."/>
        </authorList>
    </citation>
    <scope>NUCLEOTIDE SEQUENCE</scope>
    <source>
        <strain evidence="10">HT99</strain>
    </source>
</reference>
<dbReference type="EMBL" id="LKAJ02000001">
    <property type="protein sequence ID" value="MCS5712459.1"/>
    <property type="molecule type" value="Genomic_DNA"/>
</dbReference>
<keyword evidence="2" id="KW-0662">Pyridine nucleotide biosynthesis</keyword>